<dbReference type="AlphaFoldDB" id="A0A2K9NVW2"/>
<dbReference type="InterPro" id="IPR029028">
    <property type="entry name" value="Alpha/beta_knot_MTases"/>
</dbReference>
<proteinExistence type="predicted"/>
<dbReference type="SUPFAM" id="SSF75217">
    <property type="entry name" value="alpha/beta knot"/>
    <property type="match status" value="1"/>
</dbReference>
<dbReference type="InterPro" id="IPR004441">
    <property type="entry name" value="rRNA_MeTrfase_TrmH"/>
</dbReference>
<dbReference type="CDD" id="cd18095">
    <property type="entry name" value="SpoU-like_rRNA-MTase"/>
    <property type="match status" value="1"/>
</dbReference>
<organism evidence="3 4">
    <name type="scientific">Bacteriovorax stolpii</name>
    <name type="common">Bdellovibrio stolpii</name>
    <dbReference type="NCBI Taxonomy" id="960"/>
    <lineage>
        <taxon>Bacteria</taxon>
        <taxon>Pseudomonadati</taxon>
        <taxon>Bdellovibrionota</taxon>
        <taxon>Bacteriovoracia</taxon>
        <taxon>Bacteriovoracales</taxon>
        <taxon>Bacteriovoracaceae</taxon>
        <taxon>Bacteriovorax</taxon>
    </lineage>
</organism>
<dbReference type="Pfam" id="PF08032">
    <property type="entry name" value="SpoU_sub_bind"/>
    <property type="match status" value="1"/>
</dbReference>
<dbReference type="InterPro" id="IPR029064">
    <property type="entry name" value="Ribosomal_eL30-like_sf"/>
</dbReference>
<dbReference type="Gene3D" id="3.40.1280.10">
    <property type="match status" value="1"/>
</dbReference>
<keyword evidence="1 3" id="KW-0489">Methyltransferase</keyword>
<dbReference type="GO" id="GO:0006396">
    <property type="term" value="P:RNA processing"/>
    <property type="evidence" value="ECO:0007669"/>
    <property type="project" value="InterPro"/>
</dbReference>
<dbReference type="SMART" id="SM00967">
    <property type="entry name" value="SpoU_sub_bind"/>
    <property type="match status" value="1"/>
</dbReference>
<evidence type="ECO:0000313" key="4">
    <source>
        <dbReference type="Proteomes" id="UP000235584"/>
    </source>
</evidence>
<protein>
    <submittedName>
        <fullName evidence="3">tRNA/rRNA methyltransferase</fullName>
    </submittedName>
</protein>
<reference evidence="3 4" key="1">
    <citation type="submission" date="2018-01" db="EMBL/GenBank/DDBJ databases">
        <title>Complete genome sequence of Bacteriovorax stolpii DSM12778.</title>
        <authorList>
            <person name="Tang B."/>
            <person name="Chang J."/>
        </authorList>
    </citation>
    <scope>NUCLEOTIDE SEQUENCE [LARGE SCALE GENOMIC DNA]</scope>
    <source>
        <strain evidence="3 4">DSM 12778</strain>
    </source>
</reference>
<evidence type="ECO:0000256" key="1">
    <source>
        <dbReference type="ARBA" id="ARBA00022603"/>
    </source>
</evidence>
<sequence>MAKKINGLMTKEMRIYGENACLAVFKKRPQDIIQLFLTKEMMKKFPHVTKYCAQNKKAYHIVERAELEKMTKATHHEDICMLIKEAPSKSLEAYLSLKPENAVIIALENVSNPHNIGAILRNAAHFGATGIIVPDKKVADSASSIRTSEGGSEFVDIFEAKDFKKALALLAKNKFQIITTSSHAKASLYDVKWEKKVVIVFGEEAEGLSKDLLAVGTTIKIPGTDHVESLNVSVASAVILSDYYQKVKTNEINPRFK</sequence>
<dbReference type="Gene3D" id="3.30.1330.30">
    <property type="match status" value="1"/>
</dbReference>
<dbReference type="GO" id="GO:0008173">
    <property type="term" value="F:RNA methyltransferase activity"/>
    <property type="evidence" value="ECO:0007669"/>
    <property type="project" value="InterPro"/>
</dbReference>
<evidence type="ECO:0000313" key="3">
    <source>
        <dbReference type="EMBL" id="AUN99658.1"/>
    </source>
</evidence>
<dbReference type="GO" id="GO:0003723">
    <property type="term" value="F:RNA binding"/>
    <property type="evidence" value="ECO:0007669"/>
    <property type="project" value="InterPro"/>
</dbReference>
<name>A0A2K9NVW2_BACTC</name>
<dbReference type="InterPro" id="IPR001537">
    <property type="entry name" value="SpoU_MeTrfase"/>
</dbReference>
<accession>A0A2K9NVW2</accession>
<dbReference type="KEGG" id="bsto:C0V70_16400"/>
<evidence type="ECO:0000256" key="2">
    <source>
        <dbReference type="ARBA" id="ARBA00022679"/>
    </source>
</evidence>
<dbReference type="OrthoDB" id="5290758at2"/>
<dbReference type="EMBL" id="CP025704">
    <property type="protein sequence ID" value="AUN99658.1"/>
    <property type="molecule type" value="Genomic_DNA"/>
</dbReference>
<dbReference type="SUPFAM" id="SSF55315">
    <property type="entry name" value="L30e-like"/>
    <property type="match status" value="1"/>
</dbReference>
<dbReference type="PANTHER" id="PTHR46429">
    <property type="entry name" value="23S RRNA (GUANOSINE-2'-O-)-METHYLTRANSFERASE RLMB"/>
    <property type="match status" value="1"/>
</dbReference>
<dbReference type="RefSeq" id="WP_102244949.1">
    <property type="nucleotide sequence ID" value="NZ_CP025704.1"/>
</dbReference>
<dbReference type="InterPro" id="IPR029026">
    <property type="entry name" value="tRNA_m1G_MTases_N"/>
</dbReference>
<keyword evidence="4" id="KW-1185">Reference proteome</keyword>
<dbReference type="GO" id="GO:0005829">
    <property type="term" value="C:cytosol"/>
    <property type="evidence" value="ECO:0007669"/>
    <property type="project" value="TreeGrafter"/>
</dbReference>
<dbReference type="Proteomes" id="UP000235584">
    <property type="component" value="Chromosome"/>
</dbReference>
<keyword evidence="2 3" id="KW-0808">Transferase</keyword>
<gene>
    <name evidence="3" type="ORF">C0V70_16400</name>
</gene>
<dbReference type="Pfam" id="PF00588">
    <property type="entry name" value="SpoU_methylase"/>
    <property type="match status" value="1"/>
</dbReference>
<dbReference type="InterPro" id="IPR013123">
    <property type="entry name" value="SpoU_subst-bd"/>
</dbReference>
<dbReference type="GO" id="GO:0032259">
    <property type="term" value="P:methylation"/>
    <property type="evidence" value="ECO:0007669"/>
    <property type="project" value="UniProtKB-KW"/>
</dbReference>
<dbReference type="PANTHER" id="PTHR46429:SF2">
    <property type="entry name" value="TRNA_RRNA METHYLTRANSFERASE"/>
    <property type="match status" value="1"/>
</dbReference>